<evidence type="ECO:0000313" key="3">
    <source>
        <dbReference type="EMBL" id="KIZ06005.1"/>
    </source>
</evidence>
<dbReference type="CDD" id="cd20071">
    <property type="entry name" value="SET_SMYD"/>
    <property type="match status" value="1"/>
</dbReference>
<reference evidence="3 4" key="1">
    <citation type="journal article" date="2013" name="BMC Genomics">
        <title>Reconstruction of the lipid metabolism for the microalga Monoraphidium neglectum from its genome sequence reveals characteristics suitable for biofuel production.</title>
        <authorList>
            <person name="Bogen C."/>
            <person name="Al-Dilaimi A."/>
            <person name="Albersmeier A."/>
            <person name="Wichmann J."/>
            <person name="Grundmann M."/>
            <person name="Rupp O."/>
            <person name="Lauersen K.J."/>
            <person name="Blifernez-Klassen O."/>
            <person name="Kalinowski J."/>
            <person name="Goesmann A."/>
            <person name="Mussgnug J.H."/>
            <person name="Kruse O."/>
        </authorList>
    </citation>
    <scope>NUCLEOTIDE SEQUENCE [LARGE SCALE GENOMIC DNA]</scope>
    <source>
        <strain evidence="3 4">SAG 48.87</strain>
    </source>
</reference>
<name>A0A0D2MTW2_9CHLO</name>
<accession>A0A0D2MTW2</accession>
<dbReference type="GeneID" id="25734824"/>
<dbReference type="EMBL" id="KK100427">
    <property type="protein sequence ID" value="KIZ06005.1"/>
    <property type="molecule type" value="Genomic_DNA"/>
</dbReference>
<protein>
    <recommendedName>
        <fullName evidence="2">SET domain-containing protein</fullName>
    </recommendedName>
</protein>
<dbReference type="InterPro" id="IPR046341">
    <property type="entry name" value="SET_dom_sf"/>
</dbReference>
<dbReference type="Gene3D" id="2.170.270.10">
    <property type="entry name" value="SET domain"/>
    <property type="match status" value="1"/>
</dbReference>
<dbReference type="SUPFAM" id="SSF82199">
    <property type="entry name" value="SET domain"/>
    <property type="match status" value="1"/>
</dbReference>
<dbReference type="RefSeq" id="XP_013905024.1">
    <property type="nucleotide sequence ID" value="XM_014049570.1"/>
</dbReference>
<dbReference type="InterPro" id="IPR053209">
    <property type="entry name" value="Gramillin-biosynth_MTr"/>
</dbReference>
<proteinExistence type="predicted"/>
<dbReference type="OrthoDB" id="1028014at2759"/>
<dbReference type="PROSITE" id="PS50280">
    <property type="entry name" value="SET"/>
    <property type="match status" value="1"/>
</dbReference>
<feature type="domain" description="SET" evidence="2">
    <location>
        <begin position="5"/>
        <end position="228"/>
    </location>
</feature>
<dbReference type="InterPro" id="IPR001214">
    <property type="entry name" value="SET_dom"/>
</dbReference>
<evidence type="ECO:0000256" key="1">
    <source>
        <dbReference type="SAM" id="MobiDB-lite"/>
    </source>
</evidence>
<sequence>MGHQPRSQVCTHLSFNIAKGKTRRVVTKREVPLGTLLFVSEPIGTVARSDPGQALLPMHLIDHLRGQRLSEADRYKLAVLYDGTPASQQRQTSFKDFEFATATTKAWKSRAAAKGFGGGATGSKQPQGQQPAAGAAGAQQQQRVSVEMTQGRFESIVNYNAWGSEISDIGAAPARGEKFSSFVGIWPEFSLLNHSCIPNTTATLIGDRLVVRAASLLPKEAQLTTNYLDTKCGVPLSERRRALQVSYAFRCGCARCKLEEKLPEELQQKLESLHQLSLEGGVFDGLVAAADAKDAAALSAIAARATAEVEPFEAALGAAGLQAGTLDRAAVCAGAAAFFMALQRAKMLAASAAEASGGSDAGAAGGEGAPRVDPIDLFDLVELLRVYQPGGAAVLATAADALSYTAARHGPGSEQAKAALQLFLKVRVRVLECTHAFVHV</sequence>
<dbReference type="PANTHER" id="PTHR47643:SF2">
    <property type="entry name" value="TPR DOMAIN PROTEIN (AFU_ORTHOLOGUE AFUA_5G12710)"/>
    <property type="match status" value="1"/>
</dbReference>
<evidence type="ECO:0000313" key="4">
    <source>
        <dbReference type="Proteomes" id="UP000054498"/>
    </source>
</evidence>
<dbReference type="KEGG" id="mng:MNEG_1946"/>
<gene>
    <name evidence="3" type="ORF">MNEG_1946</name>
</gene>
<feature type="compositionally biased region" description="Low complexity" evidence="1">
    <location>
        <begin position="125"/>
        <end position="141"/>
    </location>
</feature>
<dbReference type="Proteomes" id="UP000054498">
    <property type="component" value="Unassembled WGS sequence"/>
</dbReference>
<organism evidence="3 4">
    <name type="scientific">Monoraphidium neglectum</name>
    <dbReference type="NCBI Taxonomy" id="145388"/>
    <lineage>
        <taxon>Eukaryota</taxon>
        <taxon>Viridiplantae</taxon>
        <taxon>Chlorophyta</taxon>
        <taxon>core chlorophytes</taxon>
        <taxon>Chlorophyceae</taxon>
        <taxon>CS clade</taxon>
        <taxon>Sphaeropleales</taxon>
        <taxon>Selenastraceae</taxon>
        <taxon>Monoraphidium</taxon>
    </lineage>
</organism>
<keyword evidence="4" id="KW-1185">Reference proteome</keyword>
<feature type="region of interest" description="Disordered" evidence="1">
    <location>
        <begin position="114"/>
        <end position="141"/>
    </location>
</feature>
<dbReference type="PANTHER" id="PTHR47643">
    <property type="entry name" value="TPR DOMAIN PROTEIN (AFU_ORTHOLOGUE AFUA_5G12710)"/>
    <property type="match status" value="1"/>
</dbReference>
<dbReference type="AlphaFoldDB" id="A0A0D2MTW2"/>
<evidence type="ECO:0000259" key="2">
    <source>
        <dbReference type="PROSITE" id="PS50280"/>
    </source>
</evidence>
<dbReference type="STRING" id="145388.A0A0D2MTW2"/>